<dbReference type="SMART" id="SM00822">
    <property type="entry name" value="PKS_KR"/>
    <property type="match status" value="1"/>
</dbReference>
<dbReference type="PROSITE" id="PS52019">
    <property type="entry name" value="PKS_MFAS_DH"/>
    <property type="match status" value="1"/>
</dbReference>
<dbReference type="InterPro" id="IPR020841">
    <property type="entry name" value="PKS_Beta-ketoAc_synthase_dom"/>
</dbReference>
<accession>A0ABS7QQ44</accession>
<keyword evidence="6" id="KW-0511">Multifunctional enzyme</keyword>
<dbReference type="Pfam" id="PF21089">
    <property type="entry name" value="PKS_DH_N"/>
    <property type="match status" value="1"/>
</dbReference>
<dbReference type="SUPFAM" id="SSF47336">
    <property type="entry name" value="ACP-like"/>
    <property type="match status" value="2"/>
</dbReference>
<dbReference type="InterPro" id="IPR050091">
    <property type="entry name" value="PKS_NRPS_Biosynth_Enz"/>
</dbReference>
<proteinExistence type="predicted"/>
<dbReference type="InterPro" id="IPR049551">
    <property type="entry name" value="PKS_DH_C"/>
</dbReference>
<evidence type="ECO:0000256" key="6">
    <source>
        <dbReference type="ARBA" id="ARBA00023268"/>
    </source>
</evidence>
<evidence type="ECO:0000256" key="9">
    <source>
        <dbReference type="SAM" id="MobiDB-lite"/>
    </source>
</evidence>
<evidence type="ECO:0000259" key="10">
    <source>
        <dbReference type="PROSITE" id="PS50075"/>
    </source>
</evidence>
<feature type="region of interest" description="C-terminal hotdog fold" evidence="8">
    <location>
        <begin position="2033"/>
        <end position="2173"/>
    </location>
</feature>
<sequence length="2841" mass="296914">MSSVDERSRTAEPVAVVGMSCRLPGAASPREFWRLLRAGGEADGGAPAGRLSEGGAKEHDLGRFIEGADRFDAAFFGIPPAEAAAMDPQQRLTLELAWEALEDARILPASVRDTATGVFVGAITGDYAQLHDRLGESALSRHSVTGTHRSLIANRVSYLFGLRGASLVVDSGQSSSLVAVRLACEELRRGACDLALAGGVNLNLLDGSSAALGRLGALSPDGRCHTFDQRANGYVRGEGGGMVVLKPLSAALADGDPVHCVILGGAVNNDGGGEGLTVPTARAQEEVVRAACGEAGVAPESVRYVELHGTGTAVGDPVEAAALGAALTAGRAADRPLLVGSAKGNVGHLEGAAGITGLIKVALTLRHRTLVPTPTFETPSDRIPLADLRLDVVRTVRDWPGENGQLVAGVSAFGMGGTNCHLVLASNEPATSSGHAETPDTTEADGEPAPWILSARSHDALRGQARALAAHLADRPDARPADIALSLARTRTLFEQRAVLLGADRDQLISSAKELADGKPGARVIAGRATTGGCAFIFPGQGSQWTGMARELLTESAPFASRVAECAEALAPYVDYDLLAVLREEPGAPGHDRVDVVQPALWAVMVGLAEVWRSRGVRPAAVLGHSQGEIAAATVTGALSLPDAARVVALRARALSRVAGGRMLSVAAPRDVVAAELPTSGVVTVAVVNSPRATVLAGPQDELAALRELFEARGLRSRPVAIDYASHTAAVEAVRDEILTALAPIAPVSTDIPFHSAITGQPVDTATLDAEYWYRSLRSPVRFADSTRAALDAGCTLFVECSPHPMLLGAVQETAEEAGREAAAVGTLRRDEGGRDRLRRSLAEAFTRGAPVDWRPEHDTPGARLTDLPTYAFQRERHWIGEAPRPRATTPRTAVSSQDDRSRTLPTPAALLRTVTDAAAVVLGHTDGTALDPTRSFRDLGFDSMGTVELRDRLTAITGLPLPTTVTYEYPTPERLAGRLHALLDGDRTDAAPQTPENTTADATDPIAIVGMACRYPGGVTTPEELWRLVADGTDAISELPTDRGWDLDTLLGDGPGRLTSAYGGFLHDAPQFDAAFFGLSPREALAMDPQQRLVLETSWEALERAGLDPAALSGRPVGVFVGAMAAEYGPRLAAPAGAGDGHLLTGTALSVASGRVAYTLGLTGPALTVDTACSSSLVAVHLAVQSLRRGECPMALAGGVTVMAGPGNLVEFSRQNGLAPDGRAKAFSVGADGTSFAEGCGVLVLERLSDALRAGHPVHGVIRGTAINQDGASNGLTAPDGQAQRRLIRQALADARLDAGDVDAIEAHGTGTALGDPIEANALIDTYGRGAGRGGDRPVWLGSVKSNIGHTQAAAGVAGVIKMVEAMRHETLPRTLHADEPTTKAEWDNGNVRILTSDQRWPRRADGTRRAAVSSFGISGTNAHVVLEEPRHTAEVPLAARPDATPIAWPLTARTDNSLRTQAGRIAEGYDGHDLDGVAATLAGRTRFERRAVALGTDATRLLDALHALRDGHPASGLVTGTARRDPRLAVVFSGQGGQRLGMGRGLYEAFPVFAGAFDGVCGVVDGLLGRSLREVLWAVPGGGAAGLVDETGFTQPGLFAFEVALFRLLGSWGVVPGVVAGHSVGEFAAACVAGLWDVGDAARLVVARGRLMQGLPSGGGMFAVAAGEGEVLGSLAGLEGRVAVAAVNSPVDVVISGEVEACRAVAEVWVSRGRRVSRLPVSHAFHSPLMEPMLEEFRAELGSVEFREPVVAYEPAVGGGRSWSDPEYWVDQVRGAVRFADLVGRLEASGTGVFVEVGPRAVLSGMVRASLSPQSTATVTATARRDEPEEHAVLRAAAEAFTVGVDVDWEAVRSHRTGAADRVVPAELPTYAFDRRRFWLTDRDTTTGDRPSLLERAVPVAHDGGHLLTGRLSRRSIPWLADHTIGDDVLVPGTAFVELALHAAATCGATMVGELALHAPLLLPASGAVEVQVAVGGEDEDGRRELTVHARPADDPTGPWTRHATGRLESDRSAAPAGPEDWAVSWPPEGARRIDLDGVYERLAEAGYVYGPAFQGLVGAWRSGDDHYAEVRLPDASRETAGEFLAHPALLDSVLHVLVLDALDDPAGGGRPIPFAFTEVSVERPGADRLRVRLSRADDGGVRLDLCDGGGERIGAVGSVTLRQSEGVRAPAETDTGALYDVAWMPVDFTEAAAARGARPRWAVLGQQPFASATADALVGAGIDASVHRDLEELAAQPEPVDVAIVCGAPDDGTPVDAPQAARRALHTALDLVRGRATDERLAATRLVFLADPFSAAGAPVWGLVRSAQAEHPGAFTLAALRDAAPDAWRRLIAAVTDGEPQFAVDGELTRVPRLVRRPPADIPTSDPGDQPRTSDDRPLATGTVLITGGTGGLGGWLAEHLVDRHDARDLLLVSRSGPEAPGAADLKARLESRGATVRVAACDVAERGDLARLLETVPRLAAVVHTAGVLADCVVDGLGPDRLETVLRPKADGAWLLHELTRDRPLKAFVLFSSVAGVLGHGGQANYAAANGFLDALAAHRGALGLPATSIAWGLWSSAAGMAAGLTRADEARLSRTGALPLERAQGLALFDTAFDGSSAVSAQQHSPFEAGPVVAARWDLAGLRAKARAGAVLPAVLHGLARVPRRTADTATDRSAASRPNGRQTAGPRDGGLAERLSSLDEVAARRTVLDLVRTQAATVLGHGSLDAIDADRPFTELGLDSLASVELRGNLSRETGLTLPATLIFDHPTVDAVTDHLLRDLAPRTRSAADALADALDQVTALLDRLDDDPGQRDRAGAALQAALRRVRPEPEEPALTEGFGAASDEELFQFIDNQI</sequence>
<dbReference type="SMART" id="SM00825">
    <property type="entry name" value="PKS_KS"/>
    <property type="match status" value="2"/>
</dbReference>
<feature type="active site" description="Proton acceptor; for dehydratase activity" evidence="8">
    <location>
        <position position="1925"/>
    </location>
</feature>
<feature type="region of interest" description="Disordered" evidence="9">
    <location>
        <begin position="2648"/>
        <end position="2677"/>
    </location>
</feature>
<dbReference type="InterPro" id="IPR016039">
    <property type="entry name" value="Thiolase-like"/>
</dbReference>
<reference evidence="13 14" key="1">
    <citation type="submission" date="2021-08" db="EMBL/GenBank/DDBJ databases">
        <title>Streptomyces sp. PTM05 isolated from lichen.</title>
        <authorList>
            <person name="Somphong A."/>
            <person name="Phongsopitanun W."/>
            <person name="Tanasupawat S."/>
        </authorList>
    </citation>
    <scope>NUCLEOTIDE SEQUENCE [LARGE SCALE GENOMIC DNA]</scope>
    <source>
        <strain evidence="13 14">Ptm05</strain>
    </source>
</reference>
<keyword evidence="3" id="KW-0597">Phosphoprotein</keyword>
<feature type="region of interest" description="Disordered" evidence="9">
    <location>
        <begin position="2356"/>
        <end position="2384"/>
    </location>
</feature>
<dbReference type="Pfam" id="PF16197">
    <property type="entry name" value="KAsynt_C_assoc"/>
    <property type="match status" value="2"/>
</dbReference>
<dbReference type="PROSITE" id="PS50075">
    <property type="entry name" value="CARRIER"/>
    <property type="match status" value="2"/>
</dbReference>
<dbReference type="InterPro" id="IPR016035">
    <property type="entry name" value="Acyl_Trfase/lysoPLipase"/>
</dbReference>
<gene>
    <name evidence="13" type="ORF">K7472_10615</name>
</gene>
<evidence type="ECO:0000256" key="8">
    <source>
        <dbReference type="PROSITE-ProRule" id="PRU01363"/>
    </source>
</evidence>
<dbReference type="InterPro" id="IPR014043">
    <property type="entry name" value="Acyl_transferase_dom"/>
</dbReference>
<dbReference type="SMART" id="SM00823">
    <property type="entry name" value="PKS_PP"/>
    <property type="match status" value="2"/>
</dbReference>
<dbReference type="PROSITE" id="PS52004">
    <property type="entry name" value="KS3_2"/>
    <property type="match status" value="2"/>
</dbReference>
<feature type="domain" description="Ketosynthase family 3 (KS3)" evidence="11">
    <location>
        <begin position="11"/>
        <end position="426"/>
    </location>
</feature>
<keyword evidence="4" id="KW-0808">Transferase</keyword>
<dbReference type="Gene3D" id="3.10.129.110">
    <property type="entry name" value="Polyketide synthase dehydratase"/>
    <property type="match status" value="1"/>
</dbReference>
<dbReference type="PANTHER" id="PTHR43775:SF51">
    <property type="entry name" value="INACTIVE PHENOLPHTHIOCEROL SYNTHESIS POLYKETIDE SYNTHASE TYPE I PKS1-RELATED"/>
    <property type="match status" value="1"/>
</dbReference>
<feature type="domain" description="Carrier" evidence="10">
    <location>
        <begin position="2691"/>
        <end position="2766"/>
    </location>
</feature>
<feature type="active site" description="Proton donor; for dehydratase activity" evidence="8">
    <location>
        <position position="2094"/>
    </location>
</feature>
<dbReference type="InterPro" id="IPR049552">
    <property type="entry name" value="PKS_DH_N"/>
</dbReference>
<evidence type="ECO:0000259" key="12">
    <source>
        <dbReference type="PROSITE" id="PS52019"/>
    </source>
</evidence>
<dbReference type="InterPro" id="IPR009081">
    <property type="entry name" value="PP-bd_ACP"/>
</dbReference>
<evidence type="ECO:0000313" key="13">
    <source>
        <dbReference type="EMBL" id="MBY8885297.1"/>
    </source>
</evidence>
<evidence type="ECO:0000256" key="1">
    <source>
        <dbReference type="ARBA" id="ARBA00004792"/>
    </source>
</evidence>
<dbReference type="Gene3D" id="3.40.50.720">
    <property type="entry name" value="NAD(P)-binding Rossmann-like Domain"/>
    <property type="match status" value="1"/>
</dbReference>
<dbReference type="InterPro" id="IPR020806">
    <property type="entry name" value="PKS_PP-bd"/>
</dbReference>
<dbReference type="Pfam" id="PF08659">
    <property type="entry name" value="KR"/>
    <property type="match status" value="1"/>
</dbReference>
<dbReference type="SMART" id="SM00827">
    <property type="entry name" value="PKS_AT"/>
    <property type="match status" value="2"/>
</dbReference>
<dbReference type="Gene3D" id="3.40.366.10">
    <property type="entry name" value="Malonyl-Coenzyme A Acyl Carrier Protein, domain 2"/>
    <property type="match status" value="2"/>
</dbReference>
<evidence type="ECO:0000256" key="5">
    <source>
        <dbReference type="ARBA" id="ARBA00023194"/>
    </source>
</evidence>
<dbReference type="Pfam" id="PF02801">
    <property type="entry name" value="Ketoacyl-synt_C"/>
    <property type="match status" value="2"/>
</dbReference>
<feature type="region of interest" description="Disordered" evidence="9">
    <location>
        <begin position="1980"/>
        <end position="2006"/>
    </location>
</feature>
<keyword evidence="14" id="KW-1185">Reference proteome</keyword>
<dbReference type="Pfam" id="PF14765">
    <property type="entry name" value="PS-DH"/>
    <property type="match status" value="1"/>
</dbReference>
<feature type="region of interest" description="N-terminal hotdog fold" evidence="8">
    <location>
        <begin position="1893"/>
        <end position="2017"/>
    </location>
</feature>
<organism evidence="13 14">
    <name type="scientific">Streptantibioticus parmotrematis</name>
    <dbReference type="NCBI Taxonomy" id="2873249"/>
    <lineage>
        <taxon>Bacteria</taxon>
        <taxon>Bacillati</taxon>
        <taxon>Actinomycetota</taxon>
        <taxon>Actinomycetes</taxon>
        <taxon>Kitasatosporales</taxon>
        <taxon>Streptomycetaceae</taxon>
        <taxon>Streptantibioticus</taxon>
    </lineage>
</organism>
<dbReference type="InterPro" id="IPR049900">
    <property type="entry name" value="PKS_mFAS_DH"/>
</dbReference>
<dbReference type="InterPro" id="IPR006162">
    <property type="entry name" value="Ppantetheine_attach_site"/>
</dbReference>
<dbReference type="InterPro" id="IPR018201">
    <property type="entry name" value="Ketoacyl_synth_AS"/>
</dbReference>
<dbReference type="InterPro" id="IPR057326">
    <property type="entry name" value="KR_dom"/>
</dbReference>
<dbReference type="Gene3D" id="1.10.1200.10">
    <property type="entry name" value="ACP-like"/>
    <property type="match status" value="2"/>
</dbReference>
<evidence type="ECO:0000259" key="11">
    <source>
        <dbReference type="PROSITE" id="PS52004"/>
    </source>
</evidence>
<dbReference type="CDD" id="cd00833">
    <property type="entry name" value="PKS"/>
    <property type="match status" value="2"/>
</dbReference>
<dbReference type="InterPro" id="IPR014031">
    <property type="entry name" value="Ketoacyl_synth_C"/>
</dbReference>
<feature type="domain" description="Ketosynthase family 3 (KS3)" evidence="11">
    <location>
        <begin position="1004"/>
        <end position="1430"/>
    </location>
</feature>
<dbReference type="SUPFAM" id="SSF53901">
    <property type="entry name" value="Thiolase-like"/>
    <property type="match status" value="2"/>
</dbReference>
<dbReference type="SMART" id="SM01294">
    <property type="entry name" value="PKS_PP_betabranch"/>
    <property type="match status" value="1"/>
</dbReference>
<feature type="domain" description="Carrier" evidence="10">
    <location>
        <begin position="909"/>
        <end position="984"/>
    </location>
</feature>
<keyword evidence="5" id="KW-0045">Antibiotic biosynthesis</keyword>
<dbReference type="Pfam" id="PF00698">
    <property type="entry name" value="Acyl_transf_1"/>
    <property type="match status" value="2"/>
</dbReference>
<dbReference type="InterPro" id="IPR036291">
    <property type="entry name" value="NAD(P)-bd_dom_sf"/>
</dbReference>
<dbReference type="InterPro" id="IPR016036">
    <property type="entry name" value="Malonyl_transacylase_ACP-bd"/>
</dbReference>
<dbReference type="SUPFAM" id="SSF55048">
    <property type="entry name" value="Probable ACP-binding domain of malonyl-CoA ACP transacylase"/>
    <property type="match status" value="2"/>
</dbReference>
<keyword evidence="7" id="KW-0012">Acyltransferase</keyword>
<comment type="caution">
    <text evidence="13">The sequence shown here is derived from an EMBL/GenBank/DDBJ whole genome shotgun (WGS) entry which is preliminary data.</text>
</comment>
<dbReference type="PROSITE" id="PS00606">
    <property type="entry name" value="KS3_1"/>
    <property type="match status" value="1"/>
</dbReference>
<dbReference type="PROSITE" id="PS00012">
    <property type="entry name" value="PHOSPHOPANTETHEINE"/>
    <property type="match status" value="2"/>
</dbReference>
<evidence type="ECO:0000256" key="2">
    <source>
        <dbReference type="ARBA" id="ARBA00022450"/>
    </source>
</evidence>
<dbReference type="RefSeq" id="WP_222976530.1">
    <property type="nucleotide sequence ID" value="NZ_JAINVZ010000005.1"/>
</dbReference>
<dbReference type="SUPFAM" id="SSF52151">
    <property type="entry name" value="FabD/lysophospholipase-like"/>
    <property type="match status" value="2"/>
</dbReference>
<dbReference type="Pfam" id="PF00109">
    <property type="entry name" value="ketoacyl-synt"/>
    <property type="match status" value="2"/>
</dbReference>
<dbReference type="InterPro" id="IPR001227">
    <property type="entry name" value="Ac_transferase_dom_sf"/>
</dbReference>
<dbReference type="InterPro" id="IPR014030">
    <property type="entry name" value="Ketoacyl_synth_N"/>
</dbReference>
<dbReference type="PANTHER" id="PTHR43775">
    <property type="entry name" value="FATTY ACID SYNTHASE"/>
    <property type="match status" value="1"/>
</dbReference>
<dbReference type="Proteomes" id="UP001198565">
    <property type="component" value="Unassembled WGS sequence"/>
</dbReference>
<dbReference type="SUPFAM" id="SSF51735">
    <property type="entry name" value="NAD(P)-binding Rossmann-fold domains"/>
    <property type="match status" value="2"/>
</dbReference>
<dbReference type="InterPro" id="IPR013968">
    <property type="entry name" value="PKS_KR"/>
</dbReference>
<evidence type="ECO:0000256" key="3">
    <source>
        <dbReference type="ARBA" id="ARBA00022553"/>
    </source>
</evidence>
<dbReference type="InterPro" id="IPR020807">
    <property type="entry name" value="PKS_DH"/>
</dbReference>
<evidence type="ECO:0000313" key="14">
    <source>
        <dbReference type="Proteomes" id="UP001198565"/>
    </source>
</evidence>
<protein>
    <submittedName>
        <fullName evidence="13">SDR family NAD(P)-dependent oxidoreductase</fullName>
    </submittedName>
</protein>
<evidence type="ECO:0000256" key="7">
    <source>
        <dbReference type="ARBA" id="ARBA00023315"/>
    </source>
</evidence>
<dbReference type="Pfam" id="PF00550">
    <property type="entry name" value="PP-binding"/>
    <property type="match status" value="2"/>
</dbReference>
<dbReference type="InterPro" id="IPR042104">
    <property type="entry name" value="PKS_dehydratase_sf"/>
</dbReference>
<dbReference type="Gene3D" id="3.40.47.10">
    <property type="match status" value="2"/>
</dbReference>
<feature type="compositionally biased region" description="Basic and acidic residues" evidence="9">
    <location>
        <begin position="1983"/>
        <end position="1996"/>
    </location>
</feature>
<name>A0ABS7QQ44_9ACTN</name>
<feature type="region of interest" description="Disordered" evidence="9">
    <location>
        <begin position="880"/>
        <end position="904"/>
    </location>
</feature>
<dbReference type="CDD" id="cd08956">
    <property type="entry name" value="KR_3_FAS_SDR_x"/>
    <property type="match status" value="1"/>
</dbReference>
<dbReference type="EMBL" id="JAINVZ010000005">
    <property type="protein sequence ID" value="MBY8885297.1"/>
    <property type="molecule type" value="Genomic_DNA"/>
</dbReference>
<evidence type="ECO:0000256" key="4">
    <source>
        <dbReference type="ARBA" id="ARBA00022679"/>
    </source>
</evidence>
<dbReference type="InterPro" id="IPR032821">
    <property type="entry name" value="PKS_assoc"/>
</dbReference>
<comment type="pathway">
    <text evidence="1">Antibiotic biosynthesis.</text>
</comment>
<dbReference type="InterPro" id="IPR036736">
    <property type="entry name" value="ACP-like_sf"/>
</dbReference>
<dbReference type="SMART" id="SM00826">
    <property type="entry name" value="PKS_DH"/>
    <property type="match status" value="1"/>
</dbReference>
<feature type="domain" description="PKS/mFAS DH" evidence="12">
    <location>
        <begin position="1893"/>
        <end position="2173"/>
    </location>
</feature>
<dbReference type="Gene3D" id="3.30.70.3290">
    <property type="match status" value="2"/>
</dbReference>
<keyword evidence="2" id="KW-0596">Phosphopantetheine</keyword>